<dbReference type="InterPro" id="IPR016181">
    <property type="entry name" value="Acyl_CoA_acyltransferase"/>
</dbReference>
<dbReference type="EMBL" id="FMWG01000002">
    <property type="protein sequence ID" value="SCZ54127.1"/>
    <property type="molecule type" value="Genomic_DNA"/>
</dbReference>
<accession>A0A1G5PXH3</accession>
<dbReference type="Pfam" id="PF00583">
    <property type="entry name" value="Acetyltransf_1"/>
    <property type="match status" value="1"/>
</dbReference>
<name>A0A1G5PXH3_9RHOB</name>
<gene>
    <name evidence="2" type="ORF">SAMN04488118_102246</name>
</gene>
<proteinExistence type="predicted"/>
<dbReference type="CDD" id="cd04301">
    <property type="entry name" value="NAT_SF"/>
    <property type="match status" value="1"/>
</dbReference>
<dbReference type="Proteomes" id="UP000198767">
    <property type="component" value="Unassembled WGS sequence"/>
</dbReference>
<dbReference type="Gene3D" id="3.40.630.30">
    <property type="match status" value="1"/>
</dbReference>
<keyword evidence="3" id="KW-1185">Reference proteome</keyword>
<evidence type="ECO:0000313" key="3">
    <source>
        <dbReference type="Proteomes" id="UP000198767"/>
    </source>
</evidence>
<dbReference type="SUPFAM" id="SSF55729">
    <property type="entry name" value="Acyl-CoA N-acyltransferases (Nat)"/>
    <property type="match status" value="1"/>
</dbReference>
<dbReference type="InterPro" id="IPR000182">
    <property type="entry name" value="GNAT_dom"/>
</dbReference>
<dbReference type="RefSeq" id="WP_090216409.1">
    <property type="nucleotide sequence ID" value="NZ_FMWG01000002.1"/>
</dbReference>
<dbReference type="OrthoDB" id="8450419at2"/>
<evidence type="ECO:0000313" key="2">
    <source>
        <dbReference type="EMBL" id="SCZ54127.1"/>
    </source>
</evidence>
<evidence type="ECO:0000259" key="1">
    <source>
        <dbReference type="PROSITE" id="PS51186"/>
    </source>
</evidence>
<dbReference type="AlphaFoldDB" id="A0A1G5PXH3"/>
<protein>
    <submittedName>
        <fullName evidence="2">Acetyltransferase (GNAT) family protein</fullName>
    </submittedName>
</protein>
<sequence>MKIINIPAAEAERLVPLVEELHALHVIYDPQRYDAVPGSRALTDWLGTWLATPEVAAIAAESPHGGLLGYLIYEIEERPSTPLRKGEQRAVLHHIAVAKPWQRMGIGQALISEMKTRVMAQNVSIIKSSHAAFNTASAGLMQAMGLMPVGVVTEWRADT</sequence>
<keyword evidence="2" id="KW-0808">Transferase</keyword>
<feature type="domain" description="N-acetyltransferase" evidence="1">
    <location>
        <begin position="26"/>
        <end position="159"/>
    </location>
</feature>
<dbReference type="PROSITE" id="PS51186">
    <property type="entry name" value="GNAT"/>
    <property type="match status" value="1"/>
</dbReference>
<reference evidence="2 3" key="1">
    <citation type="submission" date="2016-10" db="EMBL/GenBank/DDBJ databases">
        <authorList>
            <person name="de Groot N.N."/>
        </authorList>
    </citation>
    <scope>NUCLEOTIDE SEQUENCE [LARGE SCALE GENOMIC DNA]</scope>
    <source>
        <strain evidence="2 3">U95</strain>
    </source>
</reference>
<dbReference type="GO" id="GO:0016747">
    <property type="term" value="F:acyltransferase activity, transferring groups other than amino-acyl groups"/>
    <property type="evidence" value="ECO:0007669"/>
    <property type="project" value="InterPro"/>
</dbReference>
<dbReference type="STRING" id="1156985.SAMN04488118_102246"/>
<organism evidence="2 3">
    <name type="scientific">Epibacterium ulvae</name>
    <dbReference type="NCBI Taxonomy" id="1156985"/>
    <lineage>
        <taxon>Bacteria</taxon>
        <taxon>Pseudomonadati</taxon>
        <taxon>Pseudomonadota</taxon>
        <taxon>Alphaproteobacteria</taxon>
        <taxon>Rhodobacterales</taxon>
        <taxon>Roseobacteraceae</taxon>
        <taxon>Epibacterium</taxon>
    </lineage>
</organism>